<sequence length="358" mass="37068">MAAKEHRFSRYADVVAALAEPALVPIPPRARAAATPPGAADTLEPADRPGTAAWLRATVARFASGPTHQRRRGLVEADLDRLDPAGLRLAATRAAAAAAHTGGAPGDARLLAVRVLADALGLPDPDAVAADVLLVAGVYFGGDEEAADAAVARLMAVLLSADEPLLPGIEGHEHDMWRTGRADGRAARAVGEDGDEPGADADGRVAAARLEAAANRIGLLVQACDATGTLVDHARRAMRAQAGNPEVEAVLAETLRHDPPVRTMRRVALRPVQVGGVALAAGDAVTLDIAAANRDPEVFTRPDTFDLERTMPALTFGADPRRCPGRRHAFALAAGILDHVGNLEAARGHGPAELDEAA</sequence>
<dbReference type="Gene3D" id="1.10.630.10">
    <property type="entry name" value="Cytochrome P450"/>
    <property type="match status" value="1"/>
</dbReference>
<evidence type="ECO:0000313" key="2">
    <source>
        <dbReference type="EMBL" id="MBR7838768.1"/>
    </source>
</evidence>
<dbReference type="PANTHER" id="PTHR46696">
    <property type="entry name" value="P450, PUTATIVE (EUROFUNG)-RELATED"/>
    <property type="match status" value="1"/>
</dbReference>
<dbReference type="GO" id="GO:0020037">
    <property type="term" value="F:heme binding"/>
    <property type="evidence" value="ECO:0007669"/>
    <property type="project" value="InterPro"/>
</dbReference>
<protein>
    <submittedName>
        <fullName evidence="2">Cytochrome P450</fullName>
    </submittedName>
</protein>
<dbReference type="SUPFAM" id="SSF48264">
    <property type="entry name" value="Cytochrome P450"/>
    <property type="match status" value="1"/>
</dbReference>
<dbReference type="Pfam" id="PF00067">
    <property type="entry name" value="p450"/>
    <property type="match status" value="1"/>
</dbReference>
<reference evidence="2" key="1">
    <citation type="submission" date="2021-04" db="EMBL/GenBank/DDBJ databases">
        <title>Genome based classification of Actinospica acidithermotolerans sp. nov., an actinobacterium isolated from an Indonesian hot spring.</title>
        <authorList>
            <person name="Kusuma A.B."/>
            <person name="Putra K.E."/>
            <person name="Nafisah S."/>
            <person name="Loh J."/>
            <person name="Nouioui I."/>
            <person name="Goodfellow M."/>
        </authorList>
    </citation>
    <scope>NUCLEOTIDE SEQUENCE</scope>
    <source>
        <strain evidence="2">CSCA 57</strain>
    </source>
</reference>
<keyword evidence="3" id="KW-1185">Reference proteome</keyword>
<organism evidence="2 3">
    <name type="scientific">Actinospica durhamensis</name>
    <dbReference type="NCBI Taxonomy" id="1508375"/>
    <lineage>
        <taxon>Bacteria</taxon>
        <taxon>Bacillati</taxon>
        <taxon>Actinomycetota</taxon>
        <taxon>Actinomycetes</taxon>
        <taxon>Catenulisporales</taxon>
        <taxon>Actinospicaceae</taxon>
        <taxon>Actinospica</taxon>
    </lineage>
</organism>
<comment type="similarity">
    <text evidence="1">Belongs to the cytochrome P450 family.</text>
</comment>
<comment type="caution">
    <text evidence="2">The sequence shown here is derived from an EMBL/GenBank/DDBJ whole genome shotgun (WGS) entry which is preliminary data.</text>
</comment>
<dbReference type="PRINTS" id="PR00359">
    <property type="entry name" value="BP450"/>
</dbReference>
<dbReference type="CDD" id="cd00302">
    <property type="entry name" value="cytochrome_P450"/>
    <property type="match status" value="1"/>
</dbReference>
<proteinExistence type="inferred from homology"/>
<dbReference type="GO" id="GO:0005506">
    <property type="term" value="F:iron ion binding"/>
    <property type="evidence" value="ECO:0007669"/>
    <property type="project" value="InterPro"/>
</dbReference>
<name>A0A941IV83_9ACTN</name>
<accession>A0A941IV83</accession>
<dbReference type="GO" id="GO:0016705">
    <property type="term" value="F:oxidoreductase activity, acting on paired donors, with incorporation or reduction of molecular oxygen"/>
    <property type="evidence" value="ECO:0007669"/>
    <property type="project" value="InterPro"/>
</dbReference>
<dbReference type="InterPro" id="IPR036396">
    <property type="entry name" value="Cyt_P450_sf"/>
</dbReference>
<dbReference type="InterPro" id="IPR001128">
    <property type="entry name" value="Cyt_P450"/>
</dbReference>
<dbReference type="RefSeq" id="WP_212533218.1">
    <property type="nucleotide sequence ID" value="NZ_JAGSOG010000327.1"/>
</dbReference>
<dbReference type="GO" id="GO:0004497">
    <property type="term" value="F:monooxygenase activity"/>
    <property type="evidence" value="ECO:0007669"/>
    <property type="project" value="InterPro"/>
</dbReference>
<dbReference type="InterPro" id="IPR002397">
    <property type="entry name" value="Cyt_P450_B"/>
</dbReference>
<evidence type="ECO:0000256" key="1">
    <source>
        <dbReference type="ARBA" id="ARBA00010617"/>
    </source>
</evidence>
<dbReference type="AlphaFoldDB" id="A0A941IV83"/>
<gene>
    <name evidence="2" type="ORF">KDL01_36205</name>
</gene>
<evidence type="ECO:0000313" key="3">
    <source>
        <dbReference type="Proteomes" id="UP000675781"/>
    </source>
</evidence>
<dbReference type="EMBL" id="JAGSOG010000327">
    <property type="protein sequence ID" value="MBR7838768.1"/>
    <property type="molecule type" value="Genomic_DNA"/>
</dbReference>
<dbReference type="PANTHER" id="PTHR46696:SF1">
    <property type="entry name" value="CYTOCHROME P450 YJIB-RELATED"/>
    <property type="match status" value="1"/>
</dbReference>
<dbReference type="Proteomes" id="UP000675781">
    <property type="component" value="Unassembled WGS sequence"/>
</dbReference>